<evidence type="ECO:0000313" key="3">
    <source>
        <dbReference type="EMBL" id="AOO02795.1"/>
    </source>
</evidence>
<evidence type="ECO:0000313" key="2">
    <source>
        <dbReference type="EMBL" id="AOO02154.1"/>
    </source>
</evidence>
<feature type="compositionally biased region" description="Acidic residues" evidence="1">
    <location>
        <begin position="197"/>
        <end position="230"/>
    </location>
</feature>
<evidence type="ECO:0000256" key="1">
    <source>
        <dbReference type="SAM" id="MobiDB-lite"/>
    </source>
</evidence>
<name>A0A1D7RU23_9CAUD</name>
<dbReference type="Proteomes" id="UP000220899">
    <property type="component" value="Segment"/>
</dbReference>
<organism evidence="4 7">
    <name type="scientific">Synechococcus phage S-RIM2</name>
    <dbReference type="NCBI Taxonomy" id="687800"/>
    <lineage>
        <taxon>Viruses</taxon>
        <taxon>Duplodnaviria</taxon>
        <taxon>Heunggongvirae</taxon>
        <taxon>Uroviricota</taxon>
        <taxon>Caudoviricetes</taxon>
        <taxon>Pantevenvirales</taxon>
        <taxon>Kyanoviridae</taxon>
        <taxon>Nerrivikvirus</taxon>
        <taxon>Nerrivikvirus srim2</taxon>
    </lineage>
</organism>
<dbReference type="EMBL" id="KX349250">
    <property type="protein sequence ID" value="AOO02795.1"/>
    <property type="molecule type" value="Genomic_DNA"/>
</dbReference>
<sequence>MNTQEVKGTLAKLLATENLTVEHRRVSTAAFDVEKRLLILPIWKTASNTVYDLLVGHEVGHALYTPNEDYGGVSKAFINVLEDARIERMMKRTYPGLRRSFFEGYKELWEQDFFGVKNDDPNTLSLIDRINLYFKGNPDIPFTDEELVWVKRAAKTVSFQDVVTLAKELYEFCSEKQEDKEEITAPPSPNGNKQADREEEVNPSSEDGDDESESSDGEESEQQELEDGEAQLEVPSYQGGQVDETKSVTDDALAQALETLIDDHAKEWVYLSIPDPKVDDYIVPFKVIQHNLKNHFYDADRPFDWAEHVQYSVDHYNSFKKDTQKTVNYLCKQFEMKKSADEYRRAATSKTGVLDTNKLHTYKYNDDIFKKVTAIPEGKNHGLVMYLDWSGSMQHQLLDTLKQTYNLIWFCKKSGIPFRVYAFQSGYGMNDLDGHPGDQQEKTLAIASDFRLLELFSSRQNKQSLDKSMQLVYTQVFAMGGWRLSHLSEYTLGGTPLAEAVYCTRNIVANLKKVERVSKVNVICLTDGEANPMSYVHRFEDDHPYRPGHQRYQYLCHTRGKLFFLRDSKTGYTRKISPHPYETTKEIVSFYREITDYNWIGIRLCNRGDLTKLIREFANDEYDAIDKQWKKERFASIKNRAGFTEAFYMPEKGNGAGTQDLEVKQKKEVATKAELTRAFKKHMGSKMSNKTILNAFIEQIA</sequence>
<evidence type="ECO:0000313" key="5">
    <source>
        <dbReference type="Proteomes" id="UP000220084"/>
    </source>
</evidence>
<feature type="region of interest" description="Disordered" evidence="1">
    <location>
        <begin position="176"/>
        <end position="245"/>
    </location>
</feature>
<evidence type="ECO:0000313" key="6">
    <source>
        <dbReference type="Proteomes" id="UP000220457"/>
    </source>
</evidence>
<gene>
    <name evidence="2" type="ORF">Np151112_143</name>
    <name evidence="3" type="ORF">Np231112_143</name>
    <name evidence="4" type="ORF">RW110905_143</name>
</gene>
<dbReference type="EMBL" id="KX349260">
    <property type="protein sequence ID" value="AOO04934.1"/>
    <property type="molecule type" value="Genomic_DNA"/>
</dbReference>
<protein>
    <submittedName>
        <fullName evidence="4">Peptidase</fullName>
    </submittedName>
</protein>
<proteinExistence type="predicted"/>
<dbReference type="EMBL" id="KX349247">
    <property type="protein sequence ID" value="AOO02154.1"/>
    <property type="molecule type" value="Genomic_DNA"/>
</dbReference>
<accession>A0A1D7RU23</accession>
<evidence type="ECO:0000313" key="7">
    <source>
        <dbReference type="Proteomes" id="UP000220899"/>
    </source>
</evidence>
<evidence type="ECO:0000313" key="4">
    <source>
        <dbReference type="EMBL" id="AOO04934.1"/>
    </source>
</evidence>
<reference evidence="5 6" key="1">
    <citation type="journal article" date="2016" name="Environ. Microbiol.">
        <title>Genomic diversification of marine cyanophages into stable ecotypes.</title>
        <authorList>
            <person name="Marston M.F."/>
            <person name="Martiny J.B."/>
        </authorList>
    </citation>
    <scope>NUCLEOTIDE SEQUENCE [LARGE SCALE GENOMIC DNA]</scope>
    <source>
        <strain evidence="2">Np_15_1112</strain>
        <strain evidence="3">Np_23_1112</strain>
        <strain evidence="4">RW_11_0905</strain>
    </source>
</reference>
<dbReference type="Proteomes" id="UP000220084">
    <property type="component" value="Segment"/>
</dbReference>
<dbReference type="Proteomes" id="UP000220457">
    <property type="component" value="Segment"/>
</dbReference>